<organism evidence="4 5">
    <name type="scientific">Actinomadura coerulea</name>
    <dbReference type="NCBI Taxonomy" id="46159"/>
    <lineage>
        <taxon>Bacteria</taxon>
        <taxon>Bacillati</taxon>
        <taxon>Actinomycetota</taxon>
        <taxon>Actinomycetes</taxon>
        <taxon>Streptosporangiales</taxon>
        <taxon>Thermomonosporaceae</taxon>
        <taxon>Actinomadura</taxon>
    </lineage>
</organism>
<evidence type="ECO:0000256" key="2">
    <source>
        <dbReference type="SAM" id="SignalP"/>
    </source>
</evidence>
<feature type="region of interest" description="Disordered" evidence="1">
    <location>
        <begin position="321"/>
        <end position="351"/>
    </location>
</feature>
<dbReference type="AlphaFoldDB" id="A0A7X0L0K8"/>
<proteinExistence type="predicted"/>
<evidence type="ECO:0000256" key="1">
    <source>
        <dbReference type="SAM" id="MobiDB-lite"/>
    </source>
</evidence>
<reference evidence="4 5" key="1">
    <citation type="submission" date="2020-08" db="EMBL/GenBank/DDBJ databases">
        <title>Sequencing the genomes of 1000 actinobacteria strains.</title>
        <authorList>
            <person name="Klenk H.-P."/>
        </authorList>
    </citation>
    <scope>NUCLEOTIDE SEQUENCE [LARGE SCALE GENOMIC DNA]</scope>
    <source>
        <strain evidence="4 5">DSM 43675</strain>
    </source>
</reference>
<feature type="domain" description="DUF8094" evidence="3">
    <location>
        <begin position="45"/>
        <end position="343"/>
    </location>
</feature>
<dbReference type="EMBL" id="JACHMQ010000001">
    <property type="protein sequence ID" value="MBB6397560.1"/>
    <property type="molecule type" value="Genomic_DNA"/>
</dbReference>
<dbReference type="Proteomes" id="UP000546324">
    <property type="component" value="Unassembled WGS sequence"/>
</dbReference>
<feature type="signal peptide" evidence="2">
    <location>
        <begin position="1"/>
        <end position="20"/>
    </location>
</feature>
<gene>
    <name evidence="4" type="ORF">BKA00_004474</name>
</gene>
<dbReference type="RefSeq" id="WP_185027952.1">
    <property type="nucleotide sequence ID" value="NZ_JACHMQ010000001.1"/>
</dbReference>
<sequence>MHSFLRVVAAAVLLTLLAAAGCAEGKTEARPTAGMPETSPPVPVALTPQVADRAFRSYVTDEDVARAAGDERLALTWTSDGQSQLTAAEFRKAAYDGDPVRRFVYGSPKLYVPKLRDAAYPQWFVVSVDRSVVGEPKSKRRALMGFILRGPSDHWKLTLATLLQEKAKEPKVAVDAAGYATAMSAEDASVLIRPRDVGGIQATIAAEGPRSVAAKVMRSNAVTTGFYQDAKRARKKAKKKDITYTAVYTATPFPYFGLRTEHGGGLVIYSLFRNASLIAKDPGTPKPEIPQEAEHLLDGTVEGNEVDTTATLHFAAFDPPKARKGAEQAKAHMVADDGAVTKAGTPPIKKP</sequence>
<keyword evidence="2" id="KW-0732">Signal</keyword>
<protein>
    <recommendedName>
        <fullName evidence="3">DUF8094 domain-containing protein</fullName>
    </recommendedName>
</protein>
<evidence type="ECO:0000313" key="5">
    <source>
        <dbReference type="Proteomes" id="UP000546324"/>
    </source>
</evidence>
<feature type="chain" id="PRO_5038819538" description="DUF8094 domain-containing protein" evidence="2">
    <location>
        <begin position="21"/>
        <end position="351"/>
    </location>
</feature>
<name>A0A7X0L0K8_9ACTN</name>
<keyword evidence="5" id="KW-1185">Reference proteome</keyword>
<feature type="compositionally biased region" description="Basic and acidic residues" evidence="1">
    <location>
        <begin position="321"/>
        <end position="335"/>
    </location>
</feature>
<evidence type="ECO:0000313" key="4">
    <source>
        <dbReference type="EMBL" id="MBB6397560.1"/>
    </source>
</evidence>
<dbReference type="InterPro" id="IPR058407">
    <property type="entry name" value="DUF8094"/>
</dbReference>
<dbReference type="Pfam" id="PF26366">
    <property type="entry name" value="DUF8094"/>
    <property type="match status" value="1"/>
</dbReference>
<evidence type="ECO:0000259" key="3">
    <source>
        <dbReference type="Pfam" id="PF26366"/>
    </source>
</evidence>
<dbReference type="PROSITE" id="PS51257">
    <property type="entry name" value="PROKAR_LIPOPROTEIN"/>
    <property type="match status" value="1"/>
</dbReference>
<accession>A0A7X0L0K8</accession>
<comment type="caution">
    <text evidence="4">The sequence shown here is derived from an EMBL/GenBank/DDBJ whole genome shotgun (WGS) entry which is preliminary data.</text>
</comment>